<name>A0A6A4QX75_LUPAL</name>
<accession>A0A6A4QX75</accession>
<dbReference type="Proteomes" id="UP000447434">
    <property type="component" value="Chromosome 3"/>
</dbReference>
<proteinExistence type="predicted"/>
<sequence>MGYANIEQLASGVHKTGWILMIFIFILISLSPCSYVIWMLMTHMDGITNVVPF</sequence>
<comment type="caution">
    <text evidence="2">The sequence shown here is derived from an EMBL/GenBank/DDBJ whole genome shotgun (WGS) entry which is preliminary data.</text>
</comment>
<evidence type="ECO:0000313" key="2">
    <source>
        <dbReference type="EMBL" id="KAE9618063.1"/>
    </source>
</evidence>
<keyword evidence="1" id="KW-0812">Transmembrane</keyword>
<keyword evidence="3" id="KW-1185">Reference proteome</keyword>
<feature type="transmembrane region" description="Helical" evidence="1">
    <location>
        <begin position="18"/>
        <end position="38"/>
    </location>
</feature>
<evidence type="ECO:0000313" key="3">
    <source>
        <dbReference type="Proteomes" id="UP000447434"/>
    </source>
</evidence>
<reference evidence="3" key="1">
    <citation type="journal article" date="2020" name="Nat. Commun.">
        <title>Genome sequence of the cluster root forming white lupin.</title>
        <authorList>
            <person name="Hufnagel B."/>
            <person name="Marques A."/>
            <person name="Soriano A."/>
            <person name="Marques L."/>
            <person name="Divol F."/>
            <person name="Doumas P."/>
            <person name="Sallet E."/>
            <person name="Mancinotti D."/>
            <person name="Carrere S."/>
            <person name="Marande W."/>
            <person name="Arribat S."/>
            <person name="Keller J."/>
            <person name="Huneau C."/>
            <person name="Blein T."/>
            <person name="Aime D."/>
            <person name="Laguerre M."/>
            <person name="Taylor J."/>
            <person name="Schubert V."/>
            <person name="Nelson M."/>
            <person name="Geu-Flores F."/>
            <person name="Crespi M."/>
            <person name="Gallardo-Guerrero K."/>
            <person name="Delaux P.-M."/>
            <person name="Salse J."/>
            <person name="Berges H."/>
            <person name="Guyot R."/>
            <person name="Gouzy J."/>
            <person name="Peret B."/>
        </authorList>
    </citation>
    <scope>NUCLEOTIDE SEQUENCE [LARGE SCALE GENOMIC DNA]</scope>
    <source>
        <strain evidence="3">cv. Amiga</strain>
    </source>
</reference>
<evidence type="ECO:0000256" key="1">
    <source>
        <dbReference type="SAM" id="Phobius"/>
    </source>
</evidence>
<organism evidence="2 3">
    <name type="scientific">Lupinus albus</name>
    <name type="common">White lupine</name>
    <name type="synonym">Lupinus termis</name>
    <dbReference type="NCBI Taxonomy" id="3870"/>
    <lineage>
        <taxon>Eukaryota</taxon>
        <taxon>Viridiplantae</taxon>
        <taxon>Streptophyta</taxon>
        <taxon>Embryophyta</taxon>
        <taxon>Tracheophyta</taxon>
        <taxon>Spermatophyta</taxon>
        <taxon>Magnoliopsida</taxon>
        <taxon>eudicotyledons</taxon>
        <taxon>Gunneridae</taxon>
        <taxon>Pentapetalae</taxon>
        <taxon>rosids</taxon>
        <taxon>fabids</taxon>
        <taxon>Fabales</taxon>
        <taxon>Fabaceae</taxon>
        <taxon>Papilionoideae</taxon>
        <taxon>50 kb inversion clade</taxon>
        <taxon>genistoids sensu lato</taxon>
        <taxon>core genistoids</taxon>
        <taxon>Genisteae</taxon>
        <taxon>Lupinus</taxon>
    </lineage>
</organism>
<dbReference type="EMBL" id="WOCE01000003">
    <property type="protein sequence ID" value="KAE9618063.1"/>
    <property type="molecule type" value="Genomic_DNA"/>
</dbReference>
<gene>
    <name evidence="2" type="ORF">Lalb_Chr03g0042191</name>
</gene>
<dbReference type="AlphaFoldDB" id="A0A6A4QX75"/>
<keyword evidence="1" id="KW-1133">Transmembrane helix</keyword>
<keyword evidence="1" id="KW-0472">Membrane</keyword>
<protein>
    <submittedName>
        <fullName evidence="2">Uncharacterized protein</fullName>
    </submittedName>
</protein>